<dbReference type="GO" id="GO:0016757">
    <property type="term" value="F:glycosyltransferase activity"/>
    <property type="evidence" value="ECO:0007669"/>
    <property type="project" value="UniProtKB-KW"/>
</dbReference>
<dbReference type="AlphaFoldDB" id="A0A812UF21"/>
<accession>A0A812UF21</accession>
<evidence type="ECO:0000256" key="1">
    <source>
        <dbReference type="ARBA" id="ARBA00004606"/>
    </source>
</evidence>
<evidence type="ECO:0000256" key="2">
    <source>
        <dbReference type="ARBA" id="ARBA00022676"/>
    </source>
</evidence>
<dbReference type="InterPro" id="IPR044174">
    <property type="entry name" value="BC10-like"/>
</dbReference>
<comment type="caution">
    <text evidence="6">The sequence shown here is derived from an EMBL/GenBank/DDBJ whole genome shotgun (WGS) entry which is preliminary data.</text>
</comment>
<keyword evidence="2" id="KW-0328">Glycosyltransferase</keyword>
<dbReference type="Pfam" id="PF02485">
    <property type="entry name" value="Branch"/>
    <property type="match status" value="1"/>
</dbReference>
<keyword evidence="5" id="KW-0325">Glycoprotein</keyword>
<reference evidence="6" key="1">
    <citation type="submission" date="2021-02" db="EMBL/GenBank/DDBJ databases">
        <authorList>
            <person name="Dougan E. K."/>
            <person name="Rhodes N."/>
            <person name="Thang M."/>
            <person name="Chan C."/>
        </authorList>
    </citation>
    <scope>NUCLEOTIDE SEQUENCE</scope>
</reference>
<evidence type="ECO:0000256" key="5">
    <source>
        <dbReference type="ARBA" id="ARBA00023180"/>
    </source>
</evidence>
<dbReference type="OrthoDB" id="1743976at2759"/>
<dbReference type="GO" id="GO:0016020">
    <property type="term" value="C:membrane"/>
    <property type="evidence" value="ECO:0007669"/>
    <property type="project" value="UniProtKB-SubCell"/>
</dbReference>
<sequence length="199" mass="21971">AVAKPGEPPLALPLEQFGAIRVPWVRTAWCALFGVEVATLFEALKDPTNAQFVFVSDSTVPLKNFSYVHKELMQVAPQSSKVCLAEPARFALAKTEMMKQESLRKCFFRDFLRGINPRALKHHQWLTLTRRHAAAVVVHAEDALNIYEDAWLQAAPDLDIGEGCSDEAVPVIALLASLTSKGQSSGNTWTDLTRLGVEQ</sequence>
<evidence type="ECO:0000256" key="3">
    <source>
        <dbReference type="ARBA" id="ARBA00022679"/>
    </source>
</evidence>
<evidence type="ECO:0000313" key="6">
    <source>
        <dbReference type="EMBL" id="CAE7574125.1"/>
    </source>
</evidence>
<comment type="subcellular location">
    <subcellularLocation>
        <location evidence="1">Membrane</location>
        <topology evidence="1">Single-pass type II membrane protein</topology>
    </subcellularLocation>
</comment>
<dbReference type="InterPro" id="IPR003406">
    <property type="entry name" value="Glyco_trans_14"/>
</dbReference>
<evidence type="ECO:0000313" key="7">
    <source>
        <dbReference type="Proteomes" id="UP000649617"/>
    </source>
</evidence>
<evidence type="ECO:0000256" key="4">
    <source>
        <dbReference type="ARBA" id="ARBA00023136"/>
    </source>
</evidence>
<keyword evidence="4" id="KW-0472">Membrane</keyword>
<organism evidence="6 7">
    <name type="scientific">Symbiodinium pilosum</name>
    <name type="common">Dinoflagellate</name>
    <dbReference type="NCBI Taxonomy" id="2952"/>
    <lineage>
        <taxon>Eukaryota</taxon>
        <taxon>Sar</taxon>
        <taxon>Alveolata</taxon>
        <taxon>Dinophyceae</taxon>
        <taxon>Suessiales</taxon>
        <taxon>Symbiodiniaceae</taxon>
        <taxon>Symbiodinium</taxon>
    </lineage>
</organism>
<feature type="non-terminal residue" evidence="6">
    <location>
        <position position="199"/>
    </location>
</feature>
<keyword evidence="7" id="KW-1185">Reference proteome</keyword>
<keyword evidence="3" id="KW-0808">Transferase</keyword>
<dbReference type="EMBL" id="CAJNIZ010037925">
    <property type="protein sequence ID" value="CAE7574125.1"/>
    <property type="molecule type" value="Genomic_DNA"/>
</dbReference>
<dbReference type="PANTHER" id="PTHR31042">
    <property type="entry name" value="CORE-2/I-BRANCHING BETA-1,6-N-ACETYLGLUCOSAMINYLTRANSFERASE FAMILY PROTEIN-RELATED"/>
    <property type="match status" value="1"/>
</dbReference>
<feature type="non-terminal residue" evidence="6">
    <location>
        <position position="1"/>
    </location>
</feature>
<proteinExistence type="predicted"/>
<gene>
    <name evidence="6" type="primary">BC10</name>
    <name evidence="6" type="ORF">SPIL2461_LOCUS15460</name>
</gene>
<name>A0A812UF21_SYMPI</name>
<dbReference type="PANTHER" id="PTHR31042:SF150">
    <property type="entry name" value="OS06G0661900 PROTEIN"/>
    <property type="match status" value="1"/>
</dbReference>
<dbReference type="Proteomes" id="UP000649617">
    <property type="component" value="Unassembled WGS sequence"/>
</dbReference>
<protein>
    <submittedName>
        <fullName evidence="6">BC10 protein</fullName>
    </submittedName>
</protein>